<dbReference type="GeneID" id="30018326"/>
<dbReference type="RefSeq" id="XP_018707364.1">
    <property type="nucleotide sequence ID" value="XM_018845641.1"/>
</dbReference>
<evidence type="ECO:0000313" key="4">
    <source>
        <dbReference type="Proteomes" id="UP000076744"/>
    </source>
</evidence>
<gene>
    <name evidence="3" type="ORF">ISF_02034</name>
</gene>
<feature type="region of interest" description="Disordered" evidence="1">
    <location>
        <begin position="407"/>
        <end position="432"/>
    </location>
</feature>
<feature type="transmembrane region" description="Helical" evidence="2">
    <location>
        <begin position="179"/>
        <end position="199"/>
    </location>
</feature>
<dbReference type="Proteomes" id="UP000076744">
    <property type="component" value="Unassembled WGS sequence"/>
</dbReference>
<feature type="compositionally biased region" description="Low complexity" evidence="1">
    <location>
        <begin position="407"/>
        <end position="422"/>
    </location>
</feature>
<dbReference type="EMBL" id="AZHB01000003">
    <property type="protein sequence ID" value="OAA71483.1"/>
    <property type="molecule type" value="Genomic_DNA"/>
</dbReference>
<name>A0A168CKC1_CORFA</name>
<keyword evidence="2" id="KW-1133">Transmembrane helix</keyword>
<keyword evidence="2" id="KW-0812">Transmembrane</keyword>
<dbReference type="AlphaFoldDB" id="A0A168CKC1"/>
<proteinExistence type="predicted"/>
<feature type="transmembrane region" description="Helical" evidence="2">
    <location>
        <begin position="12"/>
        <end position="31"/>
    </location>
</feature>
<keyword evidence="4" id="KW-1185">Reference proteome</keyword>
<evidence type="ECO:0000313" key="3">
    <source>
        <dbReference type="EMBL" id="OAA71483.1"/>
    </source>
</evidence>
<keyword evidence="2" id="KW-0472">Membrane</keyword>
<evidence type="ECO:0000256" key="1">
    <source>
        <dbReference type="SAM" id="MobiDB-lite"/>
    </source>
</evidence>
<comment type="caution">
    <text evidence="3">The sequence shown here is derived from an EMBL/GenBank/DDBJ whole genome shotgun (WGS) entry which is preliminary data.</text>
</comment>
<dbReference type="OrthoDB" id="3527261at2759"/>
<organism evidence="3 4">
    <name type="scientific">Cordyceps fumosorosea (strain ARSEF 2679)</name>
    <name type="common">Isaria fumosorosea</name>
    <dbReference type="NCBI Taxonomy" id="1081104"/>
    <lineage>
        <taxon>Eukaryota</taxon>
        <taxon>Fungi</taxon>
        <taxon>Dikarya</taxon>
        <taxon>Ascomycota</taxon>
        <taxon>Pezizomycotina</taxon>
        <taxon>Sordariomycetes</taxon>
        <taxon>Hypocreomycetidae</taxon>
        <taxon>Hypocreales</taxon>
        <taxon>Cordycipitaceae</taxon>
        <taxon>Cordyceps</taxon>
    </lineage>
</organism>
<protein>
    <submittedName>
        <fullName evidence="3">Uncharacterized protein</fullName>
    </submittedName>
</protein>
<evidence type="ECO:0000256" key="2">
    <source>
        <dbReference type="SAM" id="Phobius"/>
    </source>
</evidence>
<reference evidence="3 4" key="1">
    <citation type="journal article" date="2016" name="Genome Biol. Evol.">
        <title>Divergent and convergent evolution of fungal pathogenicity.</title>
        <authorList>
            <person name="Shang Y."/>
            <person name="Xiao G."/>
            <person name="Zheng P."/>
            <person name="Cen K."/>
            <person name="Zhan S."/>
            <person name="Wang C."/>
        </authorList>
    </citation>
    <scope>NUCLEOTIDE SEQUENCE [LARGE SCALE GENOMIC DNA]</scope>
    <source>
        <strain evidence="3 4">ARSEF 2679</strain>
    </source>
</reference>
<sequence length="470" mass="51534">MPASFGTNCLGSSFGLIISNWIALIPLVLYLGQPRLAPQLVGRTALAGCIPSSLFPQLGVLRGMAEWLREGARYMDWYVTEPGRIIWNAGFKRKCQGANGAASDILTQRAVRTAEEVDIPQNLEEARAKYVRQGTERSDKGVKGNGPHRPRMLYIINCTLNTDEDQASKESPWGRILRAGLETAILLGLVGISVIAVLFGMYGTAAALVIGAVFRVARLLIPVPRLQDYMNNNQPNMKNAHMLASDYAKANTWYLYTGPRGIVDGLLNKSMISAASPLGRNDHGAAAATAATALLPTLVGLQVATMMYVAAQGGWDAFGLLAVVLLAWRLDRYLYSEDRLAERWLRAEGVRMKALACRFSGRVPMIGAVQVLKRPATRTKWMDKILVPMELRDIWLEKLREHDLASRTPAAADDDTAAGGRPTPLPFWLTKEGQKLTDEERNGRIWVEDNYALTCAAVDAIKAKMGRGNA</sequence>
<accession>A0A168CKC1</accession>